<protein>
    <submittedName>
        <fullName evidence="4">Transposable element P transposase</fullName>
    </submittedName>
</protein>
<dbReference type="AlphaFoldDB" id="A0AAE1HXR8"/>
<name>A0AAE1HXR8_9NEOP</name>
<proteinExistence type="predicted"/>
<dbReference type="Pfam" id="PF21787">
    <property type="entry name" value="TNP-like_RNaseH_N"/>
    <property type="match status" value="1"/>
</dbReference>
<feature type="domain" description="Transposable element P transposase-like RNase H C-terminal" evidence="3">
    <location>
        <begin position="482"/>
        <end position="512"/>
    </location>
</feature>
<dbReference type="Pfam" id="PF21788">
    <property type="entry name" value="TNP-like_GBD"/>
    <property type="match status" value="1"/>
</dbReference>
<evidence type="ECO:0000313" key="5">
    <source>
        <dbReference type="Proteomes" id="UP001219518"/>
    </source>
</evidence>
<keyword evidence="5" id="KW-1185">Reference proteome</keyword>
<dbReference type="Pfam" id="PF21789">
    <property type="entry name" value="TNP-like_RNaseH_C"/>
    <property type="match status" value="1"/>
</dbReference>
<sequence>MSLNRIVGVGKIQDPEVKKVARTAQQYRQMVHNIKYKLRLAQGKNISLQKIAKQQFVDNVDELLISRGTRLLLKGELKNFKKKPRARKWTLEDKLFALAIYKRSPWAYRFLIQHVTLPSEGTLKNLLNDIPLEVGILKSVLTLLKSNAQKMKPSERHCVLRFDEVYLVPHLKFSKKKKNVSGFENYGHRGQTHLVADHALVFLLQGLQKKWTQPVAFFYVHKTCPSSMLRLLITDVVRAVRETGLNVLATVSDQGPTNRGAVAELKANSTNDDIFYSVDNVKMVHIYDIPHIFKNIRNNLLSSDLEYEPGKIAKWANIIEYFKLDESICSTSRLTYKHMNPQGKEKMKVKFAAETISQKVAEGMKTIHVVSDGRKLPTCVDTSSFLLIADNFFDLTNGASSSPAEQKKFTRSNVSNDSLHHKEWPLMIKHLQNWTYIRKTTGERHVPPCVKGWVQSVKGIMWLWSHLKSDSAPIRSLNLRHLNQDALDNMFGTLRQCCGSTSDMTVIQFKAALKTFIVTNLTGKVVNKNCMDDDSYILNDMHCLLSRVDSDSSIAVPQQQQSLLHALQPLPVEIDSRLHEIRVQAPAFISSTLVSNILNNMSCNDCQSVLTTNNTESYHLNFALSASHYALKKDCTHYASVQVTNMFVKCQEIFEKEWKRNLHTENVVPQLIEKFQNAVDWSFLSCEVHASEVKEHLLQKICICLLERKVKMINTNRKKSIFKRTRQTLHSAIKNIDGLTEEEEDHHLHCSDINLLNELHPQPVLTQQTPSRKGVFQTPAKIKPVGNRPKASNVQYTPQRQVPVPNTPFIAAPTTPPCTPLVSVAMQSTPLLTPTPASTARSKVFASWVGASGASIQQTNISSGSSVTNDELMQLVRAQQVHKLSIPQLKAILKGKTKISQKKKYIGR</sequence>
<evidence type="ECO:0000259" key="1">
    <source>
        <dbReference type="Pfam" id="PF21787"/>
    </source>
</evidence>
<feature type="domain" description="Transposable element P transposase-like RNase H" evidence="1">
    <location>
        <begin position="133"/>
        <end position="265"/>
    </location>
</feature>
<gene>
    <name evidence="4" type="ORF">KUF71_003490</name>
</gene>
<dbReference type="EMBL" id="JAHWGI010001401">
    <property type="protein sequence ID" value="KAK3929483.1"/>
    <property type="molecule type" value="Genomic_DNA"/>
</dbReference>
<dbReference type="InterPro" id="IPR048365">
    <property type="entry name" value="TNP-like_RNaseH_N"/>
</dbReference>
<dbReference type="Proteomes" id="UP001219518">
    <property type="component" value="Unassembled WGS sequence"/>
</dbReference>
<organism evidence="4 5">
    <name type="scientific">Frankliniella fusca</name>
    <dbReference type="NCBI Taxonomy" id="407009"/>
    <lineage>
        <taxon>Eukaryota</taxon>
        <taxon>Metazoa</taxon>
        <taxon>Ecdysozoa</taxon>
        <taxon>Arthropoda</taxon>
        <taxon>Hexapoda</taxon>
        <taxon>Insecta</taxon>
        <taxon>Pterygota</taxon>
        <taxon>Neoptera</taxon>
        <taxon>Paraneoptera</taxon>
        <taxon>Thysanoptera</taxon>
        <taxon>Terebrantia</taxon>
        <taxon>Thripoidea</taxon>
        <taxon>Thripidae</taxon>
        <taxon>Frankliniella</taxon>
    </lineage>
</organism>
<evidence type="ECO:0000259" key="2">
    <source>
        <dbReference type="Pfam" id="PF21788"/>
    </source>
</evidence>
<dbReference type="InterPro" id="IPR048367">
    <property type="entry name" value="TNP-like_RNaseH_C"/>
</dbReference>
<accession>A0AAE1HXR8</accession>
<dbReference type="InterPro" id="IPR048366">
    <property type="entry name" value="TNP-like_GBD"/>
</dbReference>
<evidence type="ECO:0000259" key="3">
    <source>
        <dbReference type="Pfam" id="PF21789"/>
    </source>
</evidence>
<reference evidence="4" key="2">
    <citation type="journal article" date="2023" name="BMC Genomics">
        <title>Pest status, molecular evolution, and epigenetic factors derived from the genome assembly of Frankliniella fusca, a thysanopteran phytovirus vector.</title>
        <authorList>
            <person name="Catto M.A."/>
            <person name="Labadie P.E."/>
            <person name="Jacobson A.L."/>
            <person name="Kennedy G.G."/>
            <person name="Srinivasan R."/>
            <person name="Hunt B.G."/>
        </authorList>
    </citation>
    <scope>NUCLEOTIDE SEQUENCE</scope>
    <source>
        <strain evidence="4">PL_HMW_Pooled</strain>
    </source>
</reference>
<evidence type="ECO:0000313" key="4">
    <source>
        <dbReference type="EMBL" id="KAK3929483.1"/>
    </source>
</evidence>
<comment type="caution">
    <text evidence="4">The sequence shown here is derived from an EMBL/GenBank/DDBJ whole genome shotgun (WGS) entry which is preliminary data.</text>
</comment>
<feature type="domain" description="Transposable element P transposase-like GTP-binding insertion" evidence="2">
    <location>
        <begin position="291"/>
        <end position="402"/>
    </location>
</feature>
<reference evidence="4" key="1">
    <citation type="submission" date="2021-07" db="EMBL/GenBank/DDBJ databases">
        <authorList>
            <person name="Catto M.A."/>
            <person name="Jacobson A."/>
            <person name="Kennedy G."/>
            <person name="Labadie P."/>
            <person name="Hunt B.G."/>
            <person name="Srinivasan R."/>
        </authorList>
    </citation>
    <scope>NUCLEOTIDE SEQUENCE</scope>
    <source>
        <strain evidence="4">PL_HMW_Pooled</strain>
        <tissue evidence="4">Head</tissue>
    </source>
</reference>